<dbReference type="Proteomes" id="UP000270034">
    <property type="component" value="Chromosome"/>
</dbReference>
<sequence length="61" mass="7041">MNHLLGLLSDESLTLLIRDVNSKMNNNGTRRFSILLNNGLSDYDYERLKGFLRMYGAEFLS</sequence>
<protein>
    <submittedName>
        <fullName evidence="1">Uncharacterized protein</fullName>
    </submittedName>
</protein>
<accession>A0A2Z5ZE43</accession>
<name>A0A2Z5ZE43_9PROT</name>
<gene>
    <name evidence="1" type="ORF">AcetOrient_orf00581</name>
</gene>
<dbReference type="AlphaFoldDB" id="A0A2Z5ZE43"/>
<evidence type="ECO:0000313" key="1">
    <source>
        <dbReference type="EMBL" id="BBC78750.1"/>
    </source>
</evidence>
<dbReference type="KEGG" id="aot:AcetOri_orf00581"/>
<dbReference type="EMBL" id="AP018515">
    <property type="protein sequence ID" value="BBC78750.1"/>
    <property type="molecule type" value="Genomic_DNA"/>
</dbReference>
<organism evidence="1 2">
    <name type="scientific">Acetobacter orientalis</name>
    <dbReference type="NCBI Taxonomy" id="146474"/>
    <lineage>
        <taxon>Bacteria</taxon>
        <taxon>Pseudomonadati</taxon>
        <taxon>Pseudomonadota</taxon>
        <taxon>Alphaproteobacteria</taxon>
        <taxon>Acetobacterales</taxon>
        <taxon>Acetobacteraceae</taxon>
        <taxon>Acetobacter</taxon>
    </lineage>
</organism>
<evidence type="ECO:0000313" key="2">
    <source>
        <dbReference type="Proteomes" id="UP000270034"/>
    </source>
</evidence>
<proteinExistence type="predicted"/>
<reference evidence="1 2" key="1">
    <citation type="submission" date="2018-02" db="EMBL/GenBank/DDBJ databases">
        <title>Acetobacter orientalis genome.</title>
        <authorList>
            <person name="Nakashima N."/>
            <person name="Tamura T."/>
        </authorList>
    </citation>
    <scope>NUCLEOTIDE SEQUENCE [LARGE SCALE GENOMIC DNA]</scope>
    <source>
        <strain evidence="1 2">FAN1</strain>
    </source>
</reference>